<keyword evidence="2" id="KW-0472">Membrane</keyword>
<sequence length="1239" mass="141179">MQIRSPLRLTSTIDIIDRATSISHIENHTRGALVSIDLNCPADLFHGRKKLVAKFSLSFTTKILDGFHKPVAIQDAKVGYFEPDNDIEKMVNNPKRPLPRITGDTDTTFKNGTADIEMQQPEDSKNIRIVVLLEAYPSNMQVSASLFTDDGMSRPSHAFTNTTRPDMVPSPDEERLQRLLCWTAALGHETLFTAYLDQGPSILNRGDEFGMTPFSWAALTGQASVIQLALQHDGLSSAKDSTARGPSPLEAAARSRDANIFETFLKLLKYYESKDGENDGPKEAPKQTDLLPLDDSEIEKELSAAVLREHKETIGKLIDMRLTGDLKAGRKKRKWLANQMERAAREGALCFVQVLKQRGAKVAPTEADDRSADSNPTPLMNAIKHDRIQVAEFLISHGAGDEEALRTAVEEKQHNTIRKLLQVGIPVNDNLKKDLLDTATRKRDSTTLMLLKLERGTGKLATRKDLKQEVDEHFEATVVDFFVDKDPKFQEFTVASLMEKEDNFFSVDDENDVKFRWFHLPANNAVIGKIYHQDPSSAYKVLDPKRWVKRQHEGERGSAHARFMIPACHDFSEAFKDKKSRGLGDSRKDKHVFLFMPYMHWDEEEAMQARSQFIAENSPGSLKTKCTKLKSDKEEKLLRHYLLQEDHCDPNARHVLHIRRTLDQYLYHNLKDTKVRDADQTVHRYQKRLNRGKKSAEKDPLTAIMVDQLWLWILVNASGEAQTIVTCFPSRDWNDVAAEHKRILDPRRTTDVSQITKAYIQQRPSAVKTPYDLAGVIASRCSRALLDHSSDMLNFAEVYENSISYIMNEEAVLFNTFNTLMQTRAKLDGSEDEDDLKAKPTLQRAPSFKRLSNKIMSDLNLLEKLLEEEVLRQYKVGTPGGSSGQKSDDKQALGQRQTTHFQDAEQLCKDYREYTKDREIPDDSDIKLLRKLAGGDRIKHLIHLLEKFGRFYVLDITREITLLRQIKDIQDELEMMDKVFAEQKEAIDSLDRIIRSMNQHNIDPNDDARVKASTYRPAFWRASHGRIMEREYSGHRRSIHIDPTDDDTDSDGEGILDDESLSSGGLPGTEPQSSSNSSTKRNQSMIWGDLRERQNLPLRTITRHSKQIKRMNERAKNTNSAVPPKRIRWRMIWCHSGRKIPREGARLTCGYQQLSTLVDLKQKQNNMIDARTARLQAEQSHLMTLEAEKQGRTLMVFTIVTIVFLPLSFIAAFFAIPAKEFDGNSLTLGYVSKITCELH</sequence>
<keyword evidence="4" id="KW-1185">Reference proteome</keyword>
<dbReference type="PANTHER" id="PTHR47685">
    <property type="entry name" value="MAGNESIUM TRANSPORT PROTEIN CORA"/>
    <property type="match status" value="1"/>
</dbReference>
<keyword evidence="2" id="KW-0812">Transmembrane</keyword>
<evidence type="ECO:0008006" key="5">
    <source>
        <dbReference type="Google" id="ProtNLM"/>
    </source>
</evidence>
<feature type="compositionally biased region" description="Acidic residues" evidence="1">
    <location>
        <begin position="1044"/>
        <end position="1060"/>
    </location>
</feature>
<evidence type="ECO:0000313" key="4">
    <source>
        <dbReference type="Proteomes" id="UP001642720"/>
    </source>
</evidence>
<gene>
    <name evidence="3" type="ORF">CCMA1212_007931</name>
</gene>
<dbReference type="RefSeq" id="XP_073556698.1">
    <property type="nucleotide sequence ID" value="XM_073705089.1"/>
</dbReference>
<dbReference type="InterPro" id="IPR036770">
    <property type="entry name" value="Ankyrin_rpt-contain_sf"/>
</dbReference>
<comment type="caution">
    <text evidence="3">The sequence shown here is derived from an EMBL/GenBank/DDBJ whole genome shotgun (WGS) entry which is preliminary data.</text>
</comment>
<proteinExistence type="predicted"/>
<evidence type="ECO:0000256" key="2">
    <source>
        <dbReference type="SAM" id="Phobius"/>
    </source>
</evidence>
<dbReference type="SUPFAM" id="SSF48403">
    <property type="entry name" value="Ankyrin repeat"/>
    <property type="match status" value="1"/>
</dbReference>
<dbReference type="Pfam" id="PF01544">
    <property type="entry name" value="CorA"/>
    <property type="match status" value="1"/>
</dbReference>
<dbReference type="EMBL" id="PPTA01000011">
    <property type="protein sequence ID" value="TFB00497.1"/>
    <property type="molecule type" value="Genomic_DNA"/>
</dbReference>
<dbReference type="Proteomes" id="UP001642720">
    <property type="component" value="Unassembled WGS sequence"/>
</dbReference>
<accession>A0ABY2GYX4</accession>
<evidence type="ECO:0000313" key="3">
    <source>
        <dbReference type="EMBL" id="TFB00497.1"/>
    </source>
</evidence>
<keyword evidence="2" id="KW-1133">Transmembrane helix</keyword>
<dbReference type="Gene3D" id="1.20.58.340">
    <property type="entry name" value="Magnesium transport protein CorA, transmembrane region"/>
    <property type="match status" value="1"/>
</dbReference>
<feature type="transmembrane region" description="Helical" evidence="2">
    <location>
        <begin position="1194"/>
        <end position="1216"/>
    </location>
</feature>
<dbReference type="SMART" id="SM00248">
    <property type="entry name" value="ANK"/>
    <property type="match status" value="3"/>
</dbReference>
<protein>
    <recommendedName>
        <fullName evidence="5">Ankyrin repeat protein</fullName>
    </recommendedName>
</protein>
<organism evidence="3 4">
    <name type="scientific">Trichoderma ghanense</name>
    <dbReference type="NCBI Taxonomy" id="65468"/>
    <lineage>
        <taxon>Eukaryota</taxon>
        <taxon>Fungi</taxon>
        <taxon>Dikarya</taxon>
        <taxon>Ascomycota</taxon>
        <taxon>Pezizomycotina</taxon>
        <taxon>Sordariomycetes</taxon>
        <taxon>Hypocreomycetidae</taxon>
        <taxon>Hypocreales</taxon>
        <taxon>Hypocreaceae</taxon>
        <taxon>Trichoderma</taxon>
    </lineage>
</organism>
<feature type="region of interest" description="Disordered" evidence="1">
    <location>
        <begin position="876"/>
        <end position="900"/>
    </location>
</feature>
<dbReference type="GeneID" id="300579539"/>
<dbReference type="InterPro" id="IPR050829">
    <property type="entry name" value="CorA_MIT"/>
</dbReference>
<dbReference type="Gene3D" id="1.25.40.20">
    <property type="entry name" value="Ankyrin repeat-containing domain"/>
    <property type="match status" value="1"/>
</dbReference>
<name>A0ABY2GYX4_9HYPO</name>
<feature type="region of interest" description="Disordered" evidence="1">
    <location>
        <begin position="1035"/>
        <end position="1089"/>
    </location>
</feature>
<evidence type="ECO:0000256" key="1">
    <source>
        <dbReference type="SAM" id="MobiDB-lite"/>
    </source>
</evidence>
<dbReference type="PANTHER" id="PTHR47685:SF1">
    <property type="entry name" value="MAGNESIUM TRANSPORT PROTEIN CORA"/>
    <property type="match status" value="1"/>
</dbReference>
<reference evidence="3 4" key="1">
    <citation type="submission" date="2018-01" db="EMBL/GenBank/DDBJ databases">
        <title>Genome characterization of the sugarcane-associated fungus Trichoderma ghanense CCMA-1212 and their application in lignocelulose bioconversion.</title>
        <authorList>
            <person name="Steindorff A.S."/>
            <person name="Mendes T.D."/>
            <person name="Vilela E.S.D."/>
            <person name="Rodrigues D.S."/>
            <person name="Formighieri E.F."/>
            <person name="Melo I.S."/>
            <person name="Favaro L.C.L."/>
        </authorList>
    </citation>
    <scope>NUCLEOTIDE SEQUENCE [LARGE SCALE GENOMIC DNA]</scope>
    <source>
        <strain evidence="3 4">CCMA-1212</strain>
    </source>
</reference>
<dbReference type="InterPro" id="IPR002110">
    <property type="entry name" value="Ankyrin_rpt"/>
</dbReference>
<dbReference type="InterPro" id="IPR002523">
    <property type="entry name" value="MgTranspt_CorA/ZnTranspt_ZntB"/>
</dbReference>